<feature type="region of interest" description="Disordered" evidence="1">
    <location>
        <begin position="82"/>
        <end position="121"/>
    </location>
</feature>
<feature type="region of interest" description="Disordered" evidence="1">
    <location>
        <begin position="1"/>
        <end position="24"/>
    </location>
</feature>
<dbReference type="GeneTree" id="ENSGT00940000156612"/>
<protein>
    <submittedName>
        <fullName evidence="2">Polyhomeotic homolog 1</fullName>
    </submittedName>
</protein>
<evidence type="ECO:0000313" key="3">
    <source>
        <dbReference type="Proteomes" id="UP000261500"/>
    </source>
</evidence>
<accession>A0A3B3TPM0</accession>
<feature type="compositionally biased region" description="Polar residues" evidence="1">
    <location>
        <begin position="82"/>
        <end position="111"/>
    </location>
</feature>
<evidence type="ECO:0000256" key="1">
    <source>
        <dbReference type="SAM" id="MobiDB-lite"/>
    </source>
</evidence>
<sequence length="182" mass="19476">MESGEDQNTSSTNGNPQASGNSRAPQIARMSLYERQAVQALQALQRQPNAAQYFQQLMLQQQINTAQLQNFAVQQATLAASRQSNTPSNSISPAPTTVNLSTTSAGGTMSSPRPHGPATSATTTALNQSVLLGGNSAGQGQMYLRVSLKCTHMLPITRFMCSMLSSCRTWLYTVPLTPKPSL</sequence>
<evidence type="ECO:0000313" key="2">
    <source>
        <dbReference type="Ensembl" id="ENSPLAP00000002271.1"/>
    </source>
</evidence>
<reference evidence="2" key="2">
    <citation type="submission" date="2025-09" db="UniProtKB">
        <authorList>
            <consortium name="Ensembl"/>
        </authorList>
    </citation>
    <scope>IDENTIFICATION</scope>
</reference>
<name>A0A3B3TPM0_9TELE</name>
<proteinExistence type="predicted"/>
<organism evidence="2 3">
    <name type="scientific">Poecilia latipinna</name>
    <name type="common">sailfin molly</name>
    <dbReference type="NCBI Taxonomy" id="48699"/>
    <lineage>
        <taxon>Eukaryota</taxon>
        <taxon>Metazoa</taxon>
        <taxon>Chordata</taxon>
        <taxon>Craniata</taxon>
        <taxon>Vertebrata</taxon>
        <taxon>Euteleostomi</taxon>
        <taxon>Actinopterygii</taxon>
        <taxon>Neopterygii</taxon>
        <taxon>Teleostei</taxon>
        <taxon>Neoteleostei</taxon>
        <taxon>Acanthomorphata</taxon>
        <taxon>Ovalentaria</taxon>
        <taxon>Atherinomorphae</taxon>
        <taxon>Cyprinodontiformes</taxon>
        <taxon>Poeciliidae</taxon>
        <taxon>Poeciliinae</taxon>
        <taxon>Poecilia</taxon>
    </lineage>
</organism>
<keyword evidence="3" id="KW-1185">Reference proteome</keyword>
<dbReference type="AlphaFoldDB" id="A0A3B3TPM0"/>
<reference evidence="2" key="1">
    <citation type="submission" date="2025-08" db="UniProtKB">
        <authorList>
            <consortium name="Ensembl"/>
        </authorList>
    </citation>
    <scope>IDENTIFICATION</scope>
</reference>
<dbReference type="Proteomes" id="UP000261500">
    <property type="component" value="Unplaced"/>
</dbReference>
<dbReference type="Ensembl" id="ENSPLAT00000013329.1">
    <property type="protein sequence ID" value="ENSPLAP00000002271.1"/>
    <property type="gene ID" value="ENSPLAG00000003499.1"/>
</dbReference>